<dbReference type="Gene3D" id="1.10.340.30">
    <property type="entry name" value="Hypothetical protein, domain 2"/>
    <property type="match status" value="1"/>
</dbReference>
<sequence>MHSLSEAVLSKKIDLNSLQNKDETTVRSELIQVKGIGNWTIDIYLMFSLQYQDILPIGDIAIVNTIKDLFGYLTSDEIINLSHNWKPYRSMAAFFLWHHYLESRGRKPLIY</sequence>
<evidence type="ECO:0000313" key="3">
    <source>
        <dbReference type="EMBL" id="BCY27460.1"/>
    </source>
</evidence>
<reference evidence="3 4" key="1">
    <citation type="submission" date="2021-06" db="EMBL/GenBank/DDBJ databases">
        <title>Whole genome sequences of Flavobacterium sp. KK2020170 and assembly.</title>
        <authorList>
            <person name="Kitahara K."/>
            <person name="Miyoshi S."/>
            <person name="Uesaka K."/>
        </authorList>
    </citation>
    <scope>NUCLEOTIDE SEQUENCE [LARGE SCALE GENOMIC DNA]</scope>
    <source>
        <strain evidence="3 4">KK2020170</strain>
    </source>
</reference>
<name>A0ABM7S380_9FLAO</name>
<dbReference type="PANTHER" id="PTHR43003">
    <property type="entry name" value="DNA-3-METHYLADENINE GLYCOSYLASE"/>
    <property type="match status" value="1"/>
</dbReference>
<dbReference type="Gene3D" id="1.10.1670.10">
    <property type="entry name" value="Helix-hairpin-Helix base-excision DNA repair enzymes (C-terminal)"/>
    <property type="match status" value="1"/>
</dbReference>
<evidence type="ECO:0000313" key="4">
    <source>
        <dbReference type="Proteomes" id="UP000825258"/>
    </source>
</evidence>
<evidence type="ECO:0000256" key="2">
    <source>
        <dbReference type="ARBA" id="ARBA00023204"/>
    </source>
</evidence>
<protein>
    <recommendedName>
        <fullName evidence="5">HhH-GPD superfamily base excision DNA repair protein</fullName>
    </recommendedName>
</protein>
<accession>A0ABM7S380</accession>
<dbReference type="InterPro" id="IPR051912">
    <property type="entry name" value="Alkylbase_DNA_Glycosylase/TA"/>
</dbReference>
<dbReference type="InterPro" id="IPR011257">
    <property type="entry name" value="DNA_glycosylase"/>
</dbReference>
<dbReference type="PANTHER" id="PTHR43003:SF5">
    <property type="entry name" value="DNA-3-METHYLADENINE GLYCOSYLASE"/>
    <property type="match status" value="1"/>
</dbReference>
<evidence type="ECO:0000256" key="1">
    <source>
        <dbReference type="ARBA" id="ARBA00022763"/>
    </source>
</evidence>
<dbReference type="Proteomes" id="UP000825258">
    <property type="component" value="Chromosome"/>
</dbReference>
<keyword evidence="1" id="KW-0227">DNA damage</keyword>
<keyword evidence="2" id="KW-0234">DNA repair</keyword>
<organism evidence="3 4">
    <name type="scientific">Flavobacterium okayamense</name>
    <dbReference type="NCBI Taxonomy" id="2830782"/>
    <lineage>
        <taxon>Bacteria</taxon>
        <taxon>Pseudomonadati</taxon>
        <taxon>Bacteroidota</taxon>
        <taxon>Flavobacteriia</taxon>
        <taxon>Flavobacteriales</taxon>
        <taxon>Flavobacteriaceae</taxon>
        <taxon>Flavobacterium</taxon>
    </lineage>
</organism>
<dbReference type="RefSeq" id="WP_255567328.1">
    <property type="nucleotide sequence ID" value="NZ_AP024749.1"/>
</dbReference>
<dbReference type="InterPro" id="IPR023170">
    <property type="entry name" value="HhH_base_excis_C"/>
</dbReference>
<dbReference type="SUPFAM" id="SSF48150">
    <property type="entry name" value="DNA-glycosylase"/>
    <property type="match status" value="1"/>
</dbReference>
<dbReference type="EMBL" id="AP024749">
    <property type="protein sequence ID" value="BCY27460.1"/>
    <property type="molecule type" value="Genomic_DNA"/>
</dbReference>
<keyword evidence="4" id="KW-1185">Reference proteome</keyword>
<evidence type="ECO:0008006" key="5">
    <source>
        <dbReference type="Google" id="ProtNLM"/>
    </source>
</evidence>
<gene>
    <name evidence="3" type="ORF">KK2020170_03280</name>
</gene>
<proteinExistence type="predicted"/>